<dbReference type="EMBL" id="AUZZ01002552">
    <property type="protein sequence ID" value="EQD59716.1"/>
    <property type="molecule type" value="Genomic_DNA"/>
</dbReference>
<protein>
    <submittedName>
        <fullName evidence="2">Protein containing DUF427</fullName>
    </submittedName>
</protein>
<dbReference type="InterPro" id="IPR038694">
    <property type="entry name" value="DUF427_sf"/>
</dbReference>
<evidence type="ECO:0000313" key="2">
    <source>
        <dbReference type="EMBL" id="EQD59716.1"/>
    </source>
</evidence>
<reference evidence="2" key="2">
    <citation type="journal article" date="2014" name="ISME J.">
        <title>Microbial stratification in low pH oxic and suboxic macroscopic growths along an acid mine drainage.</title>
        <authorList>
            <person name="Mendez-Garcia C."/>
            <person name="Mesa V."/>
            <person name="Sprenger R.R."/>
            <person name="Richter M."/>
            <person name="Diez M.S."/>
            <person name="Solano J."/>
            <person name="Bargiela R."/>
            <person name="Golyshina O.V."/>
            <person name="Manteca A."/>
            <person name="Ramos J.L."/>
            <person name="Gallego J.R."/>
            <person name="Llorente I."/>
            <person name="Martins Dos Santos V.A."/>
            <person name="Jensen O.N."/>
            <person name="Pelaez A.I."/>
            <person name="Sanchez J."/>
            <person name="Ferrer M."/>
        </authorList>
    </citation>
    <scope>NUCLEOTIDE SEQUENCE</scope>
</reference>
<dbReference type="InterPro" id="IPR007361">
    <property type="entry name" value="DUF427"/>
</dbReference>
<name>T1AGU4_9ZZZZ</name>
<dbReference type="PANTHER" id="PTHR34310">
    <property type="entry name" value="DUF427 DOMAIN PROTEIN (AFU_ORTHOLOGUE AFUA_3G02220)"/>
    <property type="match status" value="1"/>
</dbReference>
<dbReference type="AlphaFoldDB" id="T1AGU4"/>
<sequence length="78" mass="8657">VRLDLLRPSATTSVCPYKGRAVYFSADIGGTVVPDVAWSYPAPIPECPKIENLICFFNERVDLEVDGELIERPTTAWS</sequence>
<dbReference type="Gene3D" id="2.170.150.40">
    <property type="entry name" value="Domain of unknown function (DUF427)"/>
    <property type="match status" value="1"/>
</dbReference>
<feature type="domain" description="DUF427" evidence="1">
    <location>
        <begin position="1"/>
        <end position="59"/>
    </location>
</feature>
<evidence type="ECO:0000259" key="1">
    <source>
        <dbReference type="Pfam" id="PF04248"/>
    </source>
</evidence>
<dbReference type="PANTHER" id="PTHR34310:SF9">
    <property type="entry name" value="BLR5716 PROTEIN"/>
    <property type="match status" value="1"/>
</dbReference>
<reference evidence="2" key="1">
    <citation type="submission" date="2013-08" db="EMBL/GenBank/DDBJ databases">
        <authorList>
            <person name="Mendez C."/>
            <person name="Richter M."/>
            <person name="Ferrer M."/>
            <person name="Sanchez J."/>
        </authorList>
    </citation>
    <scope>NUCLEOTIDE SEQUENCE</scope>
</reference>
<comment type="caution">
    <text evidence="2">The sequence shown here is derived from an EMBL/GenBank/DDBJ whole genome shotgun (WGS) entry which is preliminary data.</text>
</comment>
<accession>T1AGU4</accession>
<feature type="non-terminal residue" evidence="2">
    <location>
        <position position="1"/>
    </location>
</feature>
<organism evidence="2">
    <name type="scientific">mine drainage metagenome</name>
    <dbReference type="NCBI Taxonomy" id="410659"/>
    <lineage>
        <taxon>unclassified sequences</taxon>
        <taxon>metagenomes</taxon>
        <taxon>ecological metagenomes</taxon>
    </lineage>
</organism>
<gene>
    <name evidence="2" type="ORF">B2A_03840</name>
</gene>
<dbReference type="Pfam" id="PF04248">
    <property type="entry name" value="NTP_transf_9"/>
    <property type="match status" value="1"/>
</dbReference>
<proteinExistence type="predicted"/>